<name>A0AAN8KMA3_9TELE</name>
<dbReference type="PANTHER" id="PTHR24068">
    <property type="entry name" value="UBIQUITIN-CONJUGATING ENZYME E2"/>
    <property type="match status" value="1"/>
</dbReference>
<dbReference type="GO" id="GO:0004842">
    <property type="term" value="F:ubiquitin-protein transferase activity"/>
    <property type="evidence" value="ECO:0007669"/>
    <property type="project" value="InterPro"/>
</dbReference>
<evidence type="ECO:0000313" key="4">
    <source>
        <dbReference type="Proteomes" id="UP001356427"/>
    </source>
</evidence>
<evidence type="ECO:0000259" key="1">
    <source>
        <dbReference type="PROSITE" id="PS50127"/>
    </source>
</evidence>
<evidence type="ECO:0000313" key="3">
    <source>
        <dbReference type="EMBL" id="KAK6294173.1"/>
    </source>
</evidence>
<dbReference type="InterPro" id="IPR013083">
    <property type="entry name" value="Znf_RING/FYVE/PHD"/>
</dbReference>
<dbReference type="InterPro" id="IPR003613">
    <property type="entry name" value="Ubox_domain"/>
</dbReference>
<reference evidence="3 4" key="1">
    <citation type="submission" date="2021-04" db="EMBL/GenBank/DDBJ databases">
        <authorList>
            <person name="De Guttry C."/>
            <person name="Zahm M."/>
            <person name="Klopp C."/>
            <person name="Cabau C."/>
            <person name="Louis A."/>
            <person name="Berthelot C."/>
            <person name="Parey E."/>
            <person name="Roest Crollius H."/>
            <person name="Montfort J."/>
            <person name="Robinson-Rechavi M."/>
            <person name="Bucao C."/>
            <person name="Bouchez O."/>
            <person name="Gislard M."/>
            <person name="Lluch J."/>
            <person name="Milhes M."/>
            <person name="Lampietro C."/>
            <person name="Lopez Roques C."/>
            <person name="Donnadieu C."/>
            <person name="Braasch I."/>
            <person name="Desvignes T."/>
            <person name="Postlethwait J."/>
            <person name="Bobe J."/>
            <person name="Wedekind C."/>
            <person name="Guiguen Y."/>
        </authorList>
    </citation>
    <scope>NUCLEOTIDE SEQUENCE [LARGE SCALE GENOMIC DNA]</scope>
    <source>
        <strain evidence="3">Cs_M1</strain>
        <tissue evidence="3">Blood</tissue>
    </source>
</reference>
<evidence type="ECO:0000259" key="2">
    <source>
        <dbReference type="PROSITE" id="PS51698"/>
    </source>
</evidence>
<dbReference type="Pfam" id="PF04564">
    <property type="entry name" value="U-box"/>
    <property type="match status" value="1"/>
</dbReference>
<proteinExistence type="predicted"/>
<evidence type="ECO:0008006" key="5">
    <source>
        <dbReference type="Google" id="ProtNLM"/>
    </source>
</evidence>
<dbReference type="InterPro" id="IPR016135">
    <property type="entry name" value="UBQ-conjugating_enzyme/RWD"/>
</dbReference>
<dbReference type="SUPFAM" id="SSF54495">
    <property type="entry name" value="UBC-like"/>
    <property type="match status" value="1"/>
</dbReference>
<gene>
    <name evidence="3" type="ORF">J4Q44_G00350030</name>
</gene>
<dbReference type="PROSITE" id="PS51698">
    <property type="entry name" value="U_BOX"/>
    <property type="match status" value="1"/>
</dbReference>
<dbReference type="Pfam" id="PF00179">
    <property type="entry name" value="UQ_con"/>
    <property type="match status" value="1"/>
</dbReference>
<dbReference type="InterPro" id="IPR000608">
    <property type="entry name" value="UBC"/>
</dbReference>
<keyword evidence="4" id="KW-1185">Reference proteome</keyword>
<accession>A0AAN8KMA3</accession>
<comment type="caution">
    <text evidence="3">The sequence shown here is derived from an EMBL/GenBank/DDBJ whole genome shotgun (WGS) entry which is preliminary data.</text>
</comment>
<dbReference type="EMBL" id="JAGTTL010000035">
    <property type="protein sequence ID" value="KAK6294173.1"/>
    <property type="molecule type" value="Genomic_DNA"/>
</dbReference>
<dbReference type="Gene3D" id="3.10.110.10">
    <property type="entry name" value="Ubiquitin Conjugating Enzyme"/>
    <property type="match status" value="1"/>
</dbReference>
<dbReference type="Proteomes" id="UP001356427">
    <property type="component" value="Unassembled WGS sequence"/>
</dbReference>
<dbReference type="AlphaFoldDB" id="A0AAN8KMA3"/>
<sequence length="210" mass="24208">MQGPPDTPYEDGVFELYCQFGADYPVKPPLVRFVTPVYHCNINSVGCIWHNIFGRSYNTPITMREILDAVDGVHQLIVPEPQDPLDSILAEEYLTSRYKYEEEAKKNTEEVAGHSLDDREKKLLGEELTEKFIPSHLICPLTNKMFVDPVKNQEGTVYERKAIGKHLKKTCIGTDPKTNKLLTLTDLKPYQDMRKMVRDYRKQQIEETDA</sequence>
<dbReference type="SMART" id="SM00212">
    <property type="entry name" value="UBCc"/>
    <property type="match status" value="1"/>
</dbReference>
<protein>
    <recommendedName>
        <fullName evidence="5">U-box domain-containing protein</fullName>
    </recommendedName>
</protein>
<dbReference type="SUPFAM" id="SSF57850">
    <property type="entry name" value="RING/U-box"/>
    <property type="match status" value="1"/>
</dbReference>
<dbReference type="SMART" id="SM00504">
    <property type="entry name" value="Ubox"/>
    <property type="match status" value="1"/>
</dbReference>
<feature type="domain" description="U-box" evidence="2">
    <location>
        <begin position="132"/>
        <end position="207"/>
    </location>
</feature>
<dbReference type="GO" id="GO:0016567">
    <property type="term" value="P:protein ubiquitination"/>
    <property type="evidence" value="ECO:0007669"/>
    <property type="project" value="InterPro"/>
</dbReference>
<feature type="domain" description="UBC core" evidence="1">
    <location>
        <begin position="1"/>
        <end position="113"/>
    </location>
</feature>
<dbReference type="PROSITE" id="PS50127">
    <property type="entry name" value="UBC_2"/>
    <property type="match status" value="1"/>
</dbReference>
<organism evidence="3 4">
    <name type="scientific">Coregonus suidteri</name>
    <dbReference type="NCBI Taxonomy" id="861788"/>
    <lineage>
        <taxon>Eukaryota</taxon>
        <taxon>Metazoa</taxon>
        <taxon>Chordata</taxon>
        <taxon>Craniata</taxon>
        <taxon>Vertebrata</taxon>
        <taxon>Euteleostomi</taxon>
        <taxon>Actinopterygii</taxon>
        <taxon>Neopterygii</taxon>
        <taxon>Teleostei</taxon>
        <taxon>Protacanthopterygii</taxon>
        <taxon>Salmoniformes</taxon>
        <taxon>Salmonidae</taxon>
        <taxon>Coregoninae</taxon>
        <taxon>Coregonus</taxon>
    </lineage>
</organism>
<dbReference type="Gene3D" id="3.30.40.10">
    <property type="entry name" value="Zinc/RING finger domain, C3HC4 (zinc finger)"/>
    <property type="match status" value="1"/>
</dbReference>